<dbReference type="SUPFAM" id="SSF81321">
    <property type="entry name" value="Family A G protein-coupled receptor-like"/>
    <property type="match status" value="1"/>
</dbReference>
<keyword evidence="11" id="KW-1185">Reference proteome</keyword>
<reference evidence="10" key="1">
    <citation type="journal article" date="2023" name="Mol. Biol. Evol.">
        <title>Third-Generation Sequencing Reveals the Adaptive Role of the Epigenome in Three Deep-Sea Polychaetes.</title>
        <authorList>
            <person name="Perez M."/>
            <person name="Aroh O."/>
            <person name="Sun Y."/>
            <person name="Lan Y."/>
            <person name="Juniper S.K."/>
            <person name="Young C.R."/>
            <person name="Angers B."/>
            <person name="Qian P.Y."/>
        </authorList>
    </citation>
    <scope>NUCLEOTIDE SEQUENCE</scope>
    <source>
        <strain evidence="10">R07B-5</strain>
    </source>
</reference>
<protein>
    <recommendedName>
        <fullName evidence="3">Thyrotropin-releasing hormone receptor</fullName>
    </recommendedName>
    <alternativeName>
        <fullName evidence="7">Thyroliberin receptor</fullName>
    </alternativeName>
</protein>
<evidence type="ECO:0000256" key="4">
    <source>
        <dbReference type="ARBA" id="ARBA00022692"/>
    </source>
</evidence>
<feature type="transmembrane region" description="Helical" evidence="8">
    <location>
        <begin position="20"/>
        <end position="38"/>
    </location>
</feature>
<dbReference type="AlphaFoldDB" id="A0AAD9P7H6"/>
<dbReference type="PRINTS" id="PR00237">
    <property type="entry name" value="GPCRRHODOPSN"/>
</dbReference>
<feature type="domain" description="G-protein coupled receptors family 1 profile" evidence="9">
    <location>
        <begin position="1"/>
        <end position="138"/>
    </location>
</feature>
<dbReference type="GO" id="GO:0004997">
    <property type="term" value="F:thyrotropin-releasing hormone receptor activity"/>
    <property type="evidence" value="ECO:0007669"/>
    <property type="project" value="InterPro"/>
</dbReference>
<evidence type="ECO:0000256" key="5">
    <source>
        <dbReference type="ARBA" id="ARBA00022989"/>
    </source>
</evidence>
<evidence type="ECO:0000256" key="2">
    <source>
        <dbReference type="ARBA" id="ARBA00004370"/>
    </source>
</evidence>
<dbReference type="PANTHER" id="PTHR46061">
    <property type="entry name" value="THYROTROPIN-RELEASING HORMONE RECEPTOR"/>
    <property type="match status" value="1"/>
</dbReference>
<dbReference type="InterPro" id="IPR002120">
    <property type="entry name" value="TRH_rcpt_1"/>
</dbReference>
<dbReference type="InterPro" id="IPR017452">
    <property type="entry name" value="GPCR_Rhodpsn_7TM"/>
</dbReference>
<evidence type="ECO:0000256" key="7">
    <source>
        <dbReference type="ARBA" id="ARBA00032251"/>
    </source>
</evidence>
<evidence type="ECO:0000256" key="3">
    <source>
        <dbReference type="ARBA" id="ARBA00018873"/>
    </source>
</evidence>
<sequence>MVVPYNHRLYHDIVFKSSEFLLFFLCPILVQVVLYSIIGKRLFVARRTLYQHYDNVDQLSRESGSPRNRKEPQHMRARKGVVKMLIASVLVYFLSFAPSQIPLFYDIVSQVPFKVNWAYLVLVMTLGYVNSAANPILYSVFSQNYRLRFDRLLCRHTHIQAATSSPKTRSLNSRQTVRLLAEMRSGNTRTVVSDGDYPVI</sequence>
<proteinExistence type="predicted"/>
<feature type="transmembrane region" description="Helical" evidence="8">
    <location>
        <begin position="80"/>
        <end position="97"/>
    </location>
</feature>
<evidence type="ECO:0000313" key="11">
    <source>
        <dbReference type="Proteomes" id="UP001209878"/>
    </source>
</evidence>
<evidence type="ECO:0000313" key="10">
    <source>
        <dbReference type="EMBL" id="KAK2189584.1"/>
    </source>
</evidence>
<accession>A0AAD9P7H6</accession>
<comment type="subcellular location">
    <subcellularLocation>
        <location evidence="2">Membrane</location>
    </subcellularLocation>
</comment>
<keyword evidence="5 8" id="KW-1133">Transmembrane helix</keyword>
<dbReference type="GO" id="GO:0016020">
    <property type="term" value="C:membrane"/>
    <property type="evidence" value="ECO:0007669"/>
    <property type="project" value="UniProtKB-SubCell"/>
</dbReference>
<comment type="caution">
    <text evidence="10">The sequence shown here is derived from an EMBL/GenBank/DDBJ whole genome shotgun (WGS) entry which is preliminary data.</text>
</comment>
<dbReference type="PANTHER" id="PTHR46061:SF3">
    <property type="entry name" value="THYROTROPIN-RELEASING HORMONE RECEPTOR"/>
    <property type="match status" value="1"/>
</dbReference>
<evidence type="ECO:0000259" key="9">
    <source>
        <dbReference type="PROSITE" id="PS50262"/>
    </source>
</evidence>
<name>A0AAD9P7H6_RIDPI</name>
<evidence type="ECO:0000256" key="8">
    <source>
        <dbReference type="SAM" id="Phobius"/>
    </source>
</evidence>
<organism evidence="10 11">
    <name type="scientific">Ridgeia piscesae</name>
    <name type="common">Tubeworm</name>
    <dbReference type="NCBI Taxonomy" id="27915"/>
    <lineage>
        <taxon>Eukaryota</taxon>
        <taxon>Metazoa</taxon>
        <taxon>Spiralia</taxon>
        <taxon>Lophotrochozoa</taxon>
        <taxon>Annelida</taxon>
        <taxon>Polychaeta</taxon>
        <taxon>Sedentaria</taxon>
        <taxon>Canalipalpata</taxon>
        <taxon>Sabellida</taxon>
        <taxon>Siboglinidae</taxon>
        <taxon>Ridgeia</taxon>
    </lineage>
</organism>
<keyword evidence="4 8" id="KW-0812">Transmembrane</keyword>
<dbReference type="InterPro" id="IPR000276">
    <property type="entry name" value="GPCR_Rhodpsn"/>
</dbReference>
<dbReference type="Gene3D" id="1.20.1070.10">
    <property type="entry name" value="Rhodopsin 7-helix transmembrane proteins"/>
    <property type="match status" value="1"/>
</dbReference>
<evidence type="ECO:0000256" key="6">
    <source>
        <dbReference type="ARBA" id="ARBA00023136"/>
    </source>
</evidence>
<keyword evidence="6 8" id="KW-0472">Membrane</keyword>
<dbReference type="Proteomes" id="UP001209878">
    <property type="component" value="Unassembled WGS sequence"/>
</dbReference>
<dbReference type="PROSITE" id="PS50262">
    <property type="entry name" value="G_PROTEIN_RECEP_F1_2"/>
    <property type="match status" value="1"/>
</dbReference>
<comment type="function">
    <text evidence="1">Receptor for thyrotropin-releasing hormone (TRH). Upon ligand binding, this G-protein-coupled receptor triggers activation of the phosphatidylinositol (IP3)-calcium-protein kinase C (PKC) pathway.</text>
</comment>
<dbReference type="EMBL" id="JAODUO010000102">
    <property type="protein sequence ID" value="KAK2189584.1"/>
    <property type="molecule type" value="Genomic_DNA"/>
</dbReference>
<gene>
    <name evidence="10" type="ORF">NP493_102g04005</name>
</gene>
<dbReference type="Pfam" id="PF00001">
    <property type="entry name" value="7tm_1"/>
    <property type="match status" value="1"/>
</dbReference>
<evidence type="ECO:0000256" key="1">
    <source>
        <dbReference type="ARBA" id="ARBA00004100"/>
    </source>
</evidence>
<feature type="transmembrane region" description="Helical" evidence="8">
    <location>
        <begin position="117"/>
        <end position="141"/>
    </location>
</feature>